<sequence length="110" mass="11127">MGYRVVPEPDCCSHDPSSGPLRRRISLSAIEVLANSKADHGPALLEAGPASMPVLCHTALATVATTYTAYIVGTIDGGAFVGDAGYLPSAAIPANGSATELLDARTSSIG</sequence>
<reference evidence="1" key="1">
    <citation type="submission" date="2020-12" db="EMBL/GenBank/DDBJ databases">
        <title>Prauserella sp. ASG 168, a novel actinomycete isolated from cave rock.</title>
        <authorList>
            <person name="Suriyachadkun C."/>
        </authorList>
    </citation>
    <scope>NUCLEOTIDE SEQUENCE</scope>
    <source>
        <strain evidence="1">ASG 168</strain>
    </source>
</reference>
<dbReference type="RefSeq" id="WP_200321686.1">
    <property type="nucleotide sequence ID" value="NZ_JAENJH010000006.1"/>
</dbReference>
<proteinExistence type="predicted"/>
<protein>
    <submittedName>
        <fullName evidence="1">Uncharacterized protein</fullName>
    </submittedName>
</protein>
<organism evidence="1 2">
    <name type="scientific">Prauserella cavernicola</name>
    <dbReference type="NCBI Taxonomy" id="2800127"/>
    <lineage>
        <taxon>Bacteria</taxon>
        <taxon>Bacillati</taxon>
        <taxon>Actinomycetota</taxon>
        <taxon>Actinomycetes</taxon>
        <taxon>Pseudonocardiales</taxon>
        <taxon>Pseudonocardiaceae</taxon>
        <taxon>Prauserella</taxon>
    </lineage>
</organism>
<dbReference type="AlphaFoldDB" id="A0A934QXU0"/>
<evidence type="ECO:0000313" key="2">
    <source>
        <dbReference type="Proteomes" id="UP000635245"/>
    </source>
</evidence>
<keyword evidence="2" id="KW-1185">Reference proteome</keyword>
<dbReference type="Proteomes" id="UP000635245">
    <property type="component" value="Unassembled WGS sequence"/>
</dbReference>
<name>A0A934QXU0_9PSEU</name>
<gene>
    <name evidence="1" type="ORF">JHE00_23300</name>
</gene>
<accession>A0A934QXU0</accession>
<evidence type="ECO:0000313" key="1">
    <source>
        <dbReference type="EMBL" id="MBK1787259.1"/>
    </source>
</evidence>
<comment type="caution">
    <text evidence="1">The sequence shown here is derived from an EMBL/GenBank/DDBJ whole genome shotgun (WGS) entry which is preliminary data.</text>
</comment>
<dbReference type="EMBL" id="JAENJH010000006">
    <property type="protein sequence ID" value="MBK1787259.1"/>
    <property type="molecule type" value="Genomic_DNA"/>
</dbReference>